<reference evidence="1 2" key="1">
    <citation type="journal article" date="2020" name="Genome Biol. Evol.">
        <title>A new high-quality draft genome assembly of the Chinese cordyceps Ophiocordyceps sinensis.</title>
        <authorList>
            <person name="Shu R."/>
            <person name="Zhang J."/>
            <person name="Meng Q."/>
            <person name="Zhang H."/>
            <person name="Zhou G."/>
            <person name="Li M."/>
            <person name="Wu P."/>
            <person name="Zhao Y."/>
            <person name="Chen C."/>
            <person name="Qin Q."/>
        </authorList>
    </citation>
    <scope>NUCLEOTIDE SEQUENCE [LARGE SCALE GENOMIC DNA]</scope>
    <source>
        <strain evidence="1 2">IOZ07</strain>
    </source>
</reference>
<proteinExistence type="predicted"/>
<dbReference type="InterPro" id="IPR016181">
    <property type="entry name" value="Acyl_CoA_acyltransferase"/>
</dbReference>
<evidence type="ECO:0000313" key="1">
    <source>
        <dbReference type="EMBL" id="KAF4507654.1"/>
    </source>
</evidence>
<dbReference type="AlphaFoldDB" id="A0A8H4PNW7"/>
<protein>
    <recommendedName>
        <fullName evidence="3">Acyl-CoA N-acyltransferase</fullName>
    </recommendedName>
</protein>
<keyword evidence="2" id="KW-1185">Reference proteome</keyword>
<name>A0A8H4PNW7_9HYPO</name>
<evidence type="ECO:0008006" key="3">
    <source>
        <dbReference type="Google" id="ProtNLM"/>
    </source>
</evidence>
<dbReference type="OrthoDB" id="5169850at2759"/>
<accession>A0A8H4PNW7</accession>
<gene>
    <name evidence="1" type="ORF">G6O67_004130</name>
</gene>
<sequence>MEAGLPPRYEIRTLGPEHIEWASAIVMHTNMFDSPVWPVVYPDGKAARLYEAVRNVDYLVRHQVLSGHSLGVFDGEYRFKRDESKATGGKLYWDEADTEADGDRLLEQMDFPLVSVALAYDGAHPLDPAKMKGLVRALPLYATFYSALERLDARPRGSWEAEKPGQLLLRNATSTRGDYQGRGLMKTMARHMMRAAAARGFRGIQIETLADAVEHVWARPPPPYSGRVVATFETLTYEEVGEDGVRVYPFRPADQKATKIYCNLRP</sequence>
<dbReference type="SUPFAM" id="SSF55729">
    <property type="entry name" value="Acyl-CoA N-acyltransferases (Nat)"/>
    <property type="match status" value="1"/>
</dbReference>
<dbReference type="EMBL" id="JAAVMX010000005">
    <property type="protein sequence ID" value="KAF4507654.1"/>
    <property type="molecule type" value="Genomic_DNA"/>
</dbReference>
<comment type="caution">
    <text evidence="1">The sequence shown here is derived from an EMBL/GenBank/DDBJ whole genome shotgun (WGS) entry which is preliminary data.</text>
</comment>
<evidence type="ECO:0000313" key="2">
    <source>
        <dbReference type="Proteomes" id="UP000557566"/>
    </source>
</evidence>
<organism evidence="1 2">
    <name type="scientific">Ophiocordyceps sinensis</name>
    <dbReference type="NCBI Taxonomy" id="72228"/>
    <lineage>
        <taxon>Eukaryota</taxon>
        <taxon>Fungi</taxon>
        <taxon>Dikarya</taxon>
        <taxon>Ascomycota</taxon>
        <taxon>Pezizomycotina</taxon>
        <taxon>Sordariomycetes</taxon>
        <taxon>Hypocreomycetidae</taxon>
        <taxon>Hypocreales</taxon>
        <taxon>Ophiocordycipitaceae</taxon>
        <taxon>Ophiocordyceps</taxon>
    </lineage>
</organism>
<dbReference type="Gene3D" id="3.40.630.30">
    <property type="match status" value="1"/>
</dbReference>
<dbReference type="Proteomes" id="UP000557566">
    <property type="component" value="Unassembled WGS sequence"/>
</dbReference>